<organism evidence="1 2">
    <name type="scientific">Panagrellus redivivus</name>
    <name type="common">Microworm</name>
    <dbReference type="NCBI Taxonomy" id="6233"/>
    <lineage>
        <taxon>Eukaryota</taxon>
        <taxon>Metazoa</taxon>
        <taxon>Ecdysozoa</taxon>
        <taxon>Nematoda</taxon>
        <taxon>Chromadorea</taxon>
        <taxon>Rhabditida</taxon>
        <taxon>Tylenchina</taxon>
        <taxon>Panagrolaimomorpha</taxon>
        <taxon>Panagrolaimoidea</taxon>
        <taxon>Panagrolaimidae</taxon>
        <taxon>Panagrellus</taxon>
    </lineage>
</organism>
<name>A0A7E4WCR7_PANRE</name>
<protein>
    <submittedName>
        <fullName evidence="2">Cytochrome P450</fullName>
    </submittedName>
</protein>
<evidence type="ECO:0000313" key="1">
    <source>
        <dbReference type="Proteomes" id="UP000492821"/>
    </source>
</evidence>
<dbReference type="AlphaFoldDB" id="A0A7E4WCR7"/>
<reference evidence="2" key="2">
    <citation type="submission" date="2020-10" db="UniProtKB">
        <authorList>
            <consortium name="WormBaseParasite"/>
        </authorList>
    </citation>
    <scope>IDENTIFICATION</scope>
</reference>
<reference evidence="1" key="1">
    <citation type="journal article" date="2013" name="Genetics">
        <title>The draft genome and transcriptome of Panagrellus redivivus are shaped by the harsh demands of a free-living lifestyle.</title>
        <authorList>
            <person name="Srinivasan J."/>
            <person name="Dillman A.R."/>
            <person name="Macchietto M.G."/>
            <person name="Heikkinen L."/>
            <person name="Lakso M."/>
            <person name="Fracchia K.M."/>
            <person name="Antoshechkin I."/>
            <person name="Mortazavi A."/>
            <person name="Wong G."/>
            <person name="Sternberg P.W."/>
        </authorList>
    </citation>
    <scope>NUCLEOTIDE SEQUENCE [LARGE SCALE GENOMIC DNA]</scope>
    <source>
        <strain evidence="1">MT8872</strain>
    </source>
</reference>
<proteinExistence type="predicted"/>
<keyword evidence="1" id="KW-1185">Reference proteome</keyword>
<accession>A0A7E4WCR7</accession>
<dbReference type="Proteomes" id="UP000492821">
    <property type="component" value="Unassembled WGS sequence"/>
</dbReference>
<sequence>MGPILSFLRTRPFPSAIPIAFTYLKLKYGVSDDPSLAKKGEVSVRGSTFSIARAEVFEPGFFKVAQKLLTGDVMPDGKT</sequence>
<evidence type="ECO:0000313" key="2">
    <source>
        <dbReference type="WBParaSite" id="Pan_g9366.t1"/>
    </source>
</evidence>
<dbReference type="WBParaSite" id="Pan_g9366.t1">
    <property type="protein sequence ID" value="Pan_g9366.t1"/>
    <property type="gene ID" value="Pan_g9366"/>
</dbReference>